<dbReference type="Proteomes" id="UP000256561">
    <property type="component" value="Unassembled WGS sequence"/>
</dbReference>
<dbReference type="GO" id="GO:0006535">
    <property type="term" value="P:cysteine biosynthetic process from serine"/>
    <property type="evidence" value="ECO:0007669"/>
    <property type="project" value="InterPro"/>
</dbReference>
<dbReference type="NCBIfam" id="TIGR01172">
    <property type="entry name" value="cysE"/>
    <property type="match status" value="1"/>
</dbReference>
<gene>
    <name evidence="10" type="primary">cysE</name>
    <name evidence="10" type="ORF">DXV75_02065</name>
</gene>
<evidence type="ECO:0000256" key="1">
    <source>
        <dbReference type="ARBA" id="ARBA00004496"/>
    </source>
</evidence>
<evidence type="ECO:0000256" key="9">
    <source>
        <dbReference type="PIRNR" id="PIRNR000441"/>
    </source>
</evidence>
<comment type="caution">
    <text evidence="10">The sequence shown here is derived from an EMBL/GenBank/DDBJ whole genome shotgun (WGS) entry which is preliminary data.</text>
</comment>
<evidence type="ECO:0000256" key="5">
    <source>
        <dbReference type="ARBA" id="ARBA00022679"/>
    </source>
</evidence>
<dbReference type="Pfam" id="PF00132">
    <property type="entry name" value="Hexapep"/>
    <property type="match status" value="1"/>
</dbReference>
<dbReference type="EC" id="2.3.1.30" evidence="9"/>
<dbReference type="FunFam" id="2.160.10.10:FF:000007">
    <property type="entry name" value="Serine acetyltransferase"/>
    <property type="match status" value="1"/>
</dbReference>
<accession>A0A3D8MEL3</accession>
<sequence>MFERMKEDIAAVFHRDPAARNTFEVLTNYPGLHAVWLHRLSNKLWRHNWKWLARSLSTFSRWLTGIEIHPGATLGRRFFIDHGMGVVIGETAEVGDDVTLYHGVTLGGTSWKAGKRHPTLRNNVVIGAGAKVLGPIEIGEGAKVGSNSVVVKDAPAGATVVGIPGRIIVTSPSKGDGVLQSEQRNKIARKYGFDAYAVSPDNPDPVANAMGVMLEHMHAMDAKVEEMCKVIQTLGGDVCSDNLHSLSAEDFIDTGLSPVVPESVREAPENYDPKI</sequence>
<evidence type="ECO:0000256" key="4">
    <source>
        <dbReference type="ARBA" id="ARBA00022605"/>
    </source>
</evidence>
<keyword evidence="11" id="KW-1185">Reference proteome</keyword>
<dbReference type="Gene3D" id="1.10.3130.10">
    <property type="entry name" value="serine acetyltransferase, domain 1"/>
    <property type="match status" value="1"/>
</dbReference>
<dbReference type="CDD" id="cd03354">
    <property type="entry name" value="LbH_SAT"/>
    <property type="match status" value="1"/>
</dbReference>
<dbReference type="Gene3D" id="2.160.10.10">
    <property type="entry name" value="Hexapeptide repeat proteins"/>
    <property type="match status" value="1"/>
</dbReference>
<comment type="subcellular location">
    <subcellularLocation>
        <location evidence="1">Cytoplasm</location>
    </subcellularLocation>
</comment>
<dbReference type="NCBIfam" id="NF041874">
    <property type="entry name" value="EPS_EpsC"/>
    <property type="match status" value="1"/>
</dbReference>
<comment type="catalytic activity">
    <reaction evidence="8 9">
        <text>L-serine + acetyl-CoA = O-acetyl-L-serine + CoA</text>
        <dbReference type="Rhea" id="RHEA:24560"/>
        <dbReference type="ChEBI" id="CHEBI:33384"/>
        <dbReference type="ChEBI" id="CHEBI:57287"/>
        <dbReference type="ChEBI" id="CHEBI:57288"/>
        <dbReference type="ChEBI" id="CHEBI:58340"/>
        <dbReference type="EC" id="2.3.1.30"/>
    </reaction>
</comment>
<dbReference type="RefSeq" id="WP_115591555.1">
    <property type="nucleotide sequence ID" value="NZ_QRHA01000001.1"/>
</dbReference>
<keyword evidence="5 9" id="KW-0808">Transferase</keyword>
<dbReference type="InterPro" id="IPR042122">
    <property type="entry name" value="Ser_AcTrfase_N_sf"/>
</dbReference>
<reference evidence="11" key="1">
    <citation type="submission" date="2018-08" db="EMBL/GenBank/DDBJ databases">
        <authorList>
            <person name="Zhang J."/>
            <person name="Du Z.-J."/>
        </authorList>
    </citation>
    <scope>NUCLEOTIDE SEQUENCE [LARGE SCALE GENOMIC DNA]</scope>
    <source>
        <strain evidence="11">KCTC 52655</strain>
    </source>
</reference>
<dbReference type="FunFam" id="1.10.3130.10:FF:000002">
    <property type="entry name" value="Serine acetyltransferase"/>
    <property type="match status" value="1"/>
</dbReference>
<name>A0A3D8MEL3_9ALTE</name>
<evidence type="ECO:0000256" key="6">
    <source>
        <dbReference type="ARBA" id="ARBA00022737"/>
    </source>
</evidence>
<dbReference type="InterPro" id="IPR053376">
    <property type="entry name" value="Serine_acetyltransferase"/>
</dbReference>
<dbReference type="EMBL" id="QRHA01000001">
    <property type="protein sequence ID" value="RDV29265.1"/>
    <property type="molecule type" value="Genomic_DNA"/>
</dbReference>
<keyword evidence="7 9" id="KW-0012">Acyltransferase</keyword>
<dbReference type="InterPro" id="IPR005881">
    <property type="entry name" value="Ser_O-AcTrfase"/>
</dbReference>
<evidence type="ECO:0000256" key="7">
    <source>
        <dbReference type="ARBA" id="ARBA00023315"/>
    </source>
</evidence>
<dbReference type="InterPro" id="IPR045304">
    <property type="entry name" value="LbH_SAT"/>
</dbReference>
<evidence type="ECO:0000256" key="2">
    <source>
        <dbReference type="ARBA" id="ARBA00007274"/>
    </source>
</evidence>
<evidence type="ECO:0000256" key="8">
    <source>
        <dbReference type="ARBA" id="ARBA00049486"/>
    </source>
</evidence>
<keyword evidence="6" id="KW-0677">Repeat</keyword>
<comment type="similarity">
    <text evidence="2 9">Belongs to the transferase hexapeptide repeat family.</text>
</comment>
<dbReference type="GO" id="GO:0009001">
    <property type="term" value="F:serine O-acetyltransferase activity"/>
    <property type="evidence" value="ECO:0007669"/>
    <property type="project" value="UniProtKB-EC"/>
</dbReference>
<dbReference type="OrthoDB" id="9801456at2"/>
<keyword evidence="3" id="KW-0963">Cytoplasm</keyword>
<dbReference type="GO" id="GO:0005737">
    <property type="term" value="C:cytoplasm"/>
    <property type="evidence" value="ECO:0007669"/>
    <property type="project" value="UniProtKB-SubCell"/>
</dbReference>
<evidence type="ECO:0000256" key="3">
    <source>
        <dbReference type="ARBA" id="ARBA00022490"/>
    </source>
</evidence>
<dbReference type="InterPro" id="IPR011004">
    <property type="entry name" value="Trimer_LpxA-like_sf"/>
</dbReference>
<evidence type="ECO:0000313" key="11">
    <source>
        <dbReference type="Proteomes" id="UP000256561"/>
    </source>
</evidence>
<dbReference type="AlphaFoldDB" id="A0A3D8MEL3"/>
<evidence type="ECO:0000313" key="10">
    <source>
        <dbReference type="EMBL" id="RDV29265.1"/>
    </source>
</evidence>
<proteinExistence type="inferred from homology"/>
<dbReference type="PANTHER" id="PTHR42811">
    <property type="entry name" value="SERINE ACETYLTRANSFERASE"/>
    <property type="match status" value="1"/>
</dbReference>
<organism evidence="10 11">
    <name type="scientific">Alteromonas aestuariivivens</name>
    <dbReference type="NCBI Taxonomy" id="1938339"/>
    <lineage>
        <taxon>Bacteria</taxon>
        <taxon>Pseudomonadati</taxon>
        <taxon>Pseudomonadota</taxon>
        <taxon>Gammaproteobacteria</taxon>
        <taxon>Alteromonadales</taxon>
        <taxon>Alteromonadaceae</taxon>
        <taxon>Alteromonas/Salinimonas group</taxon>
        <taxon>Alteromonas</taxon>
    </lineage>
</organism>
<dbReference type="SUPFAM" id="SSF51161">
    <property type="entry name" value="Trimeric LpxA-like enzymes"/>
    <property type="match status" value="1"/>
</dbReference>
<keyword evidence="4" id="KW-0028">Amino-acid biosynthesis</keyword>
<protein>
    <recommendedName>
        <fullName evidence="9">Serine acetyltransferase</fullName>
        <ecNumber evidence="9">2.3.1.30</ecNumber>
    </recommendedName>
</protein>
<dbReference type="InterPro" id="IPR001451">
    <property type="entry name" value="Hexapep"/>
</dbReference>
<dbReference type="PIRSF" id="PIRSF000441">
    <property type="entry name" value="CysE"/>
    <property type="match status" value="1"/>
</dbReference>